<dbReference type="SUPFAM" id="SSF56112">
    <property type="entry name" value="Protein kinase-like (PK-like)"/>
    <property type="match status" value="1"/>
</dbReference>
<reference evidence="2 3" key="1">
    <citation type="submission" date="2018-11" db="EMBL/GenBank/DDBJ databases">
        <title>Sequencing the genomes of 1000 actinobacteria strains.</title>
        <authorList>
            <person name="Klenk H.-P."/>
        </authorList>
    </citation>
    <scope>NUCLEOTIDE SEQUENCE [LARGE SCALE GENOMIC DNA]</scope>
    <source>
        <strain evidence="2 3">DSM 44348</strain>
    </source>
</reference>
<feature type="domain" description="Aminoglycoside phosphotransferase" evidence="1">
    <location>
        <begin position="21"/>
        <end position="232"/>
    </location>
</feature>
<organism evidence="2 3">
    <name type="scientific">Amycolatopsis thermoflava</name>
    <dbReference type="NCBI Taxonomy" id="84480"/>
    <lineage>
        <taxon>Bacteria</taxon>
        <taxon>Bacillati</taxon>
        <taxon>Actinomycetota</taxon>
        <taxon>Actinomycetes</taxon>
        <taxon>Pseudonocardiales</taxon>
        <taxon>Pseudonocardiaceae</taxon>
        <taxon>Amycolatopsis</taxon>
        <taxon>Amycolatopsis methanolica group</taxon>
    </lineage>
</organism>
<evidence type="ECO:0000313" key="2">
    <source>
        <dbReference type="EMBL" id="ROS42630.1"/>
    </source>
</evidence>
<dbReference type="InterPro" id="IPR002575">
    <property type="entry name" value="Aminoglycoside_PTrfase"/>
</dbReference>
<proteinExistence type="predicted"/>
<dbReference type="Proteomes" id="UP000274843">
    <property type="component" value="Unassembled WGS sequence"/>
</dbReference>
<keyword evidence="3" id="KW-1185">Reference proteome</keyword>
<dbReference type="Gene3D" id="3.90.1200.10">
    <property type="match status" value="1"/>
</dbReference>
<protein>
    <submittedName>
        <fullName evidence="2">Phosphotransferase family enzyme</fullName>
    </submittedName>
</protein>
<dbReference type="GO" id="GO:0016740">
    <property type="term" value="F:transferase activity"/>
    <property type="evidence" value="ECO:0007669"/>
    <property type="project" value="UniProtKB-KW"/>
</dbReference>
<accession>A0A3N2H2L1</accession>
<dbReference type="EMBL" id="RKHY01000001">
    <property type="protein sequence ID" value="ROS42630.1"/>
    <property type="molecule type" value="Genomic_DNA"/>
</dbReference>
<dbReference type="AlphaFoldDB" id="A0A3N2H2L1"/>
<sequence length="291" mass="30708">MSAPHGEWLDELGLGGLPRRQLSGGYRGAVWSLDDRYVLKVGGRPAVEAAVARLVPGIAPEVIAVTEDASVSAFVPGTGVEVLLAELPGTEAREVGLAAGRALARIGEVRLGRPGWFLDGSLRLGEMPGDLAGFVTACLARRHPGWPLTDADLRGLLARAREWAPLVPHGEARLVHSDFNPKNLIAARDGNGWRVTVLDWEFAHSGSPLTDLGNVLRFGDTPFTDGVLEGFGPCPAGWREAARALDLFALADFLTRPPREPLASRLLGVLRTAAATPGPAPRPSGARSAPG</sequence>
<evidence type="ECO:0000313" key="3">
    <source>
        <dbReference type="Proteomes" id="UP000274843"/>
    </source>
</evidence>
<dbReference type="GeneID" id="301846332"/>
<dbReference type="InterPro" id="IPR011009">
    <property type="entry name" value="Kinase-like_dom_sf"/>
</dbReference>
<dbReference type="Pfam" id="PF01636">
    <property type="entry name" value="APH"/>
    <property type="match status" value="1"/>
</dbReference>
<evidence type="ECO:0000259" key="1">
    <source>
        <dbReference type="Pfam" id="PF01636"/>
    </source>
</evidence>
<dbReference type="RefSeq" id="WP_123685198.1">
    <property type="nucleotide sequence ID" value="NZ_RKHY01000001.1"/>
</dbReference>
<comment type="caution">
    <text evidence="2">The sequence shown here is derived from an EMBL/GenBank/DDBJ whole genome shotgun (WGS) entry which is preliminary data.</text>
</comment>
<keyword evidence="2" id="KW-0808">Transferase</keyword>
<gene>
    <name evidence="2" type="ORF">EDD35_5022</name>
</gene>
<name>A0A3N2H2L1_9PSEU</name>